<evidence type="ECO:0000259" key="1">
    <source>
        <dbReference type="Pfam" id="PF18276"/>
    </source>
</evidence>
<reference evidence="3 4" key="1">
    <citation type="submission" date="2015-10" db="EMBL/GenBank/DDBJ databases">
        <authorList>
            <person name="Gilbert D.G."/>
        </authorList>
    </citation>
    <scope>NUCLEOTIDE SEQUENCE [LARGE SCALE GENOMIC DNA]</scope>
    <source>
        <strain evidence="3">COMA1</strain>
    </source>
</reference>
<evidence type="ECO:0000313" key="3">
    <source>
        <dbReference type="EMBL" id="CUS38115.1"/>
    </source>
</evidence>
<proteinExistence type="predicted"/>
<name>A0A0S4LKK4_9BACT</name>
<dbReference type="OrthoDB" id="9781691at2"/>
<evidence type="ECO:0000313" key="4">
    <source>
        <dbReference type="Proteomes" id="UP000199032"/>
    </source>
</evidence>
<dbReference type="RefSeq" id="WP_090750588.1">
    <property type="nucleotide sequence ID" value="NZ_CZQA01000010.1"/>
</dbReference>
<sequence>MPIIEEVLAETVEAGLGITILSPMAGARVAEHVQVSGSVSPIRTDTGAPDPKITVTRVTSVWVTFGLGGASVQATMTGALSWQCAGSFPASTPSGQPLTIFVTASADMQNRYQPLGQWEVGGGGHIEHAVVFQQKPPVLTVQVTSPVTTDTLPYLARITGTARNGASTVTSVQYKIDNGAFANVDNPKGDWSEWSKTIPLQYGSFQLTVKATGDPSVPSTEDIKTIAVRKPFEPTEIAQVFTSTTYLRELMDCAQRQIKIGSGTGPTPAVLASRLFQPYDKLTASRVYESSNQPIAQPRIAIEVLRRALASQNQTIPVEPDQRFRVVAYHHLLRELGTSYDELRLARLAEPSERRALAARLGFSLEGSRPDRLDRMTWPTEAVTDALLEEFFGYRSTAIADPLQLPAAAPRLPEWQSAALITLWLEEDARTRDAASGALPILEPDVIAQVHIANRVATNPVFALWTARRKWIDDTVVAIQRDAATQTAPLARFDHIVKTYIVEGLPALDLPALAARDAQGENLIIELDRYQLDLQAFRFLAKSRALLVTGSLLESEWQDVFAIVLQVKKRRLFRQWRVEERQIGLTQDPGVLLAGASEPTVAIPAWRGTLRAYSQWRRSLLARAKQRETMLVSYQKAIAAAEALTLSGLRDALLDLIGQRQTPPQTAADTAERLSRELLIDLRAHADSKTTRVEQAIETLQGLLFSVRAGRLPVGTGGAWTINETSFDPEWVWMGSYRTWLAAIRVFAYPENQLFPNLYVSTGGLLSPTQSFIGKDGLIDTLRKTPKMTPQVARNLARQYVERLRNELGTPAVNLPADFVLTDQQLSAEELRKRQELITRLFSGITDPNAIPQYLREVFWLVPMALAQRLQDDREYLVALDWYQTVYAFELPLDQRKRYPGLTMEAAIPSSYSRTPGWLTEELNPHVVARTSIDQNQKLVGRKNVYTRFTVMAIVRCFLAYADLEFARNVAESVANARTLYETALDLLAVPDLRPETGPTIPFPANPVWESLLLHAQTNLAKIHNGMNIAGVRDVQIQTGEGATFLPSQYRYAFLVERAKNLVGIAQQIESAYLSALQQGDEERYRQLQAKHDIHVAGNSIGLANLKVADAALLTDEAELQKQRAEIQYDHFDGLLDNGVSGWEWAALGAMSVAAAAHTWAAFKDGWKFWAGDGLGHVASAASVTSQMLQTQASFERRKEDWKLQRNLAAKDRELGLHQIRRAKNQQQIATQERTLAVLQLEHAEAVMNFLANKFTNAELFEWMSGVLGGVYAYFLQQATALAQLAEAQLAFERQEPAPGFVRVDYWIDTTAGAGTEATDRRGLTGSARLLQDIYRLDQYAFDTDKRKLHMTQTLSLAQLGAQELQQFRDTGVLTFATPEALFDQEFPGHYLRLVKRVKVSLIALVPPVRGVRASLSASGLSRTVVAGDKFTTVTLSRSPETIAFTSPLNATGMFELEPENGMLLPFEGMGVDTVWRLELPKPANPFDYRTIADVLLTFEYTALNSVDYRQKVIRDLDRSFSGDRAFSIRDQFADAWYELNHPEQVETARQMQVTLPVMRQDFPLHVTDVRIQQVTLFCVRADGYLQEVRVMSLAHTIPGLDTVTAGETVSKGGVISTRRPGGAPWQRLVGRDPVGDWTLQLENSPSLRQAFKDESILDVVLVLTVGGVTPAWP</sequence>
<dbReference type="Pfam" id="PF18276">
    <property type="entry name" value="TcA_TcB_BD"/>
    <property type="match status" value="1"/>
</dbReference>
<dbReference type="EMBL" id="CZQA01000010">
    <property type="protein sequence ID" value="CUS38115.1"/>
    <property type="molecule type" value="Genomic_DNA"/>
</dbReference>
<evidence type="ECO:0000259" key="2">
    <source>
        <dbReference type="Pfam" id="PF20220"/>
    </source>
</evidence>
<feature type="domain" description="Tc toxin complex TcA C-terminal TcB-binding" evidence="1">
    <location>
        <begin position="1218"/>
        <end position="1503"/>
    </location>
</feature>
<organism evidence="3 4">
    <name type="scientific">Candidatus Nitrospira nitrosa</name>
    <dbReference type="NCBI Taxonomy" id="1742972"/>
    <lineage>
        <taxon>Bacteria</taxon>
        <taxon>Pseudomonadati</taxon>
        <taxon>Nitrospirota</taxon>
        <taxon>Nitrospiria</taxon>
        <taxon>Nitrospirales</taxon>
        <taxon>Nitrospiraceae</taxon>
        <taxon>Nitrospira</taxon>
    </lineage>
</organism>
<keyword evidence="4" id="KW-1185">Reference proteome</keyword>
<feature type="domain" description="ABC toxin N-terminal" evidence="2">
    <location>
        <begin position="650"/>
        <end position="758"/>
    </location>
</feature>
<dbReference type="InterPro" id="IPR046839">
    <property type="entry name" value="ABC_toxin_N"/>
</dbReference>
<gene>
    <name evidence="3" type="ORF">COMA1_40418</name>
</gene>
<dbReference type="Proteomes" id="UP000199032">
    <property type="component" value="Unassembled WGS sequence"/>
</dbReference>
<accession>A0A0S4LKK4</accession>
<dbReference type="STRING" id="1742972.COMA1_40418"/>
<dbReference type="Pfam" id="PF20220">
    <property type="entry name" value="ABC_toxin_N"/>
    <property type="match status" value="1"/>
</dbReference>
<protein>
    <submittedName>
        <fullName evidence="3">Uncharacterized protein</fullName>
    </submittedName>
</protein>
<dbReference type="InterPro" id="IPR040840">
    <property type="entry name" value="TcA_TcB_BD"/>
</dbReference>